<dbReference type="CDD" id="cd17369">
    <property type="entry name" value="MFS_ShiA_like"/>
    <property type="match status" value="1"/>
</dbReference>
<feature type="transmembrane region" description="Helical" evidence="7">
    <location>
        <begin position="120"/>
        <end position="140"/>
    </location>
</feature>
<dbReference type="InterPro" id="IPR020846">
    <property type="entry name" value="MFS_dom"/>
</dbReference>
<dbReference type="AlphaFoldDB" id="A0A660CHJ6"/>
<evidence type="ECO:0000256" key="5">
    <source>
        <dbReference type="ARBA" id="ARBA00022989"/>
    </source>
</evidence>
<dbReference type="SUPFAM" id="SSF103473">
    <property type="entry name" value="MFS general substrate transporter"/>
    <property type="match status" value="1"/>
</dbReference>
<keyword evidence="5 7" id="KW-1133">Transmembrane helix</keyword>
<feature type="transmembrane region" description="Helical" evidence="7">
    <location>
        <begin position="191"/>
        <end position="210"/>
    </location>
</feature>
<sequence length="447" mass="47057">MAGSTPPVTTGPRPEGSQDKLKVALGCGVGATIETYDFIGFGTAAALYFGSAFFPGSDPLSATLMSFATLGVGFAARPLGGVIAGHLGDRIGRKPVLVGSLLIMGIATVLIGLLPTYQQVGIWAPVLLVVIRIVQGLAFGAEWGGAILMTFEHAPWHRRGLYTGITQAGFPVGLLLANIAFLFSADLDGTWAWRLPFLLSAVLIVVGILVRLKVDESPEFEELKNSGEVSKNPLVEVLRDDWRNVLRALCLRVVETGGYALSVTFLMSYLESNGTPESVTLFALSFAAALGIAATTLWGRASDTFGRRAVYLVGCTVSLVWGIPMFLLADTGSAVVITIVFVISYAVCQNSLAGVQGAWFSELFNAKTRTAGTSLSYQISAVVSGFTPFVATALYAQTGWLGPAVLFSAYGLLGLIAALITSETWRPVSVAAASAEKEKTVVGTASR</sequence>
<organism evidence="9 10">
    <name type="scientific">Prauserella rugosa</name>
    <dbReference type="NCBI Taxonomy" id="43354"/>
    <lineage>
        <taxon>Bacteria</taxon>
        <taxon>Bacillati</taxon>
        <taxon>Actinomycetota</taxon>
        <taxon>Actinomycetes</taxon>
        <taxon>Pseudonocardiales</taxon>
        <taxon>Pseudonocardiaceae</taxon>
        <taxon>Prauserella</taxon>
    </lineage>
</organism>
<proteinExistence type="predicted"/>
<feature type="transmembrane region" description="Helical" evidence="7">
    <location>
        <begin position="375"/>
        <end position="394"/>
    </location>
</feature>
<evidence type="ECO:0000256" key="1">
    <source>
        <dbReference type="ARBA" id="ARBA00004651"/>
    </source>
</evidence>
<dbReference type="Proteomes" id="UP000317303">
    <property type="component" value="Unassembled WGS sequence"/>
</dbReference>
<dbReference type="Gene3D" id="1.20.1250.20">
    <property type="entry name" value="MFS general substrate transporter like domains"/>
    <property type="match status" value="2"/>
</dbReference>
<comment type="subcellular location">
    <subcellularLocation>
        <location evidence="1">Cell membrane</location>
        <topology evidence="1">Multi-pass membrane protein</topology>
    </subcellularLocation>
</comment>
<dbReference type="PANTHER" id="PTHR43045:SF1">
    <property type="entry name" value="SHIKIMATE TRANSPORTER"/>
    <property type="match status" value="1"/>
</dbReference>
<keyword evidence="10" id="KW-1185">Reference proteome</keyword>
<feature type="transmembrane region" description="Helical" evidence="7">
    <location>
        <begin position="161"/>
        <end position="185"/>
    </location>
</feature>
<evidence type="ECO:0000256" key="7">
    <source>
        <dbReference type="SAM" id="Phobius"/>
    </source>
</evidence>
<accession>A0A660CHJ6</accession>
<dbReference type="PANTHER" id="PTHR43045">
    <property type="entry name" value="SHIKIMATE TRANSPORTER"/>
    <property type="match status" value="1"/>
</dbReference>
<comment type="caution">
    <text evidence="9">The sequence shown here is derived from an EMBL/GenBank/DDBJ whole genome shotgun (WGS) entry which is preliminary data.</text>
</comment>
<dbReference type="GO" id="GO:0022857">
    <property type="term" value="F:transmembrane transporter activity"/>
    <property type="evidence" value="ECO:0007669"/>
    <property type="project" value="InterPro"/>
</dbReference>
<evidence type="ECO:0000256" key="2">
    <source>
        <dbReference type="ARBA" id="ARBA00022448"/>
    </source>
</evidence>
<dbReference type="InterPro" id="IPR036259">
    <property type="entry name" value="MFS_trans_sf"/>
</dbReference>
<evidence type="ECO:0000256" key="4">
    <source>
        <dbReference type="ARBA" id="ARBA00022692"/>
    </source>
</evidence>
<protein>
    <submittedName>
        <fullName evidence="9">Sugar phosphate permease</fullName>
    </submittedName>
</protein>
<gene>
    <name evidence="9" type="ORF">JD82_04832</name>
</gene>
<evidence type="ECO:0000313" key="9">
    <source>
        <dbReference type="EMBL" id="TWH22940.1"/>
    </source>
</evidence>
<evidence type="ECO:0000256" key="6">
    <source>
        <dbReference type="ARBA" id="ARBA00023136"/>
    </source>
</evidence>
<dbReference type="PROSITE" id="PS50850">
    <property type="entry name" value="MFS"/>
    <property type="match status" value="1"/>
</dbReference>
<evidence type="ECO:0000256" key="3">
    <source>
        <dbReference type="ARBA" id="ARBA00022475"/>
    </source>
</evidence>
<dbReference type="GO" id="GO:0005886">
    <property type="term" value="C:plasma membrane"/>
    <property type="evidence" value="ECO:0007669"/>
    <property type="project" value="UniProtKB-SubCell"/>
</dbReference>
<feature type="domain" description="Major facilitator superfamily (MFS) profile" evidence="8">
    <location>
        <begin position="23"/>
        <end position="426"/>
    </location>
</feature>
<keyword evidence="3" id="KW-1003">Cell membrane</keyword>
<dbReference type="RefSeq" id="WP_051757536.1">
    <property type="nucleotide sequence ID" value="NZ_JOIJ01000004.1"/>
</dbReference>
<dbReference type="InterPro" id="IPR011701">
    <property type="entry name" value="MFS"/>
</dbReference>
<keyword evidence="4 7" id="KW-0812">Transmembrane</keyword>
<feature type="transmembrane region" description="Helical" evidence="7">
    <location>
        <begin position="279"/>
        <end position="298"/>
    </location>
</feature>
<dbReference type="OrthoDB" id="8953821at2"/>
<feature type="transmembrane region" description="Helical" evidence="7">
    <location>
        <begin position="310"/>
        <end position="329"/>
    </location>
</feature>
<feature type="transmembrane region" description="Helical" evidence="7">
    <location>
        <begin position="335"/>
        <end position="355"/>
    </location>
</feature>
<feature type="transmembrane region" description="Helical" evidence="7">
    <location>
        <begin position="64"/>
        <end position="84"/>
    </location>
</feature>
<reference evidence="9 10" key="1">
    <citation type="submission" date="2019-07" db="EMBL/GenBank/DDBJ databases">
        <title>R&amp;d 2014.</title>
        <authorList>
            <person name="Klenk H.-P."/>
        </authorList>
    </citation>
    <scope>NUCLEOTIDE SEQUENCE [LARGE SCALE GENOMIC DNA]</scope>
    <source>
        <strain evidence="9 10">DSM 43194</strain>
    </source>
</reference>
<keyword evidence="2" id="KW-0813">Transport</keyword>
<dbReference type="EMBL" id="VLJV01000001">
    <property type="protein sequence ID" value="TWH22940.1"/>
    <property type="molecule type" value="Genomic_DNA"/>
</dbReference>
<feature type="transmembrane region" description="Helical" evidence="7">
    <location>
        <begin position="96"/>
        <end position="114"/>
    </location>
</feature>
<feature type="transmembrane region" description="Helical" evidence="7">
    <location>
        <begin position="400"/>
        <end position="420"/>
    </location>
</feature>
<keyword evidence="6 7" id="KW-0472">Membrane</keyword>
<evidence type="ECO:0000259" key="8">
    <source>
        <dbReference type="PROSITE" id="PS50850"/>
    </source>
</evidence>
<name>A0A660CHJ6_9PSEU</name>
<feature type="transmembrane region" description="Helical" evidence="7">
    <location>
        <begin position="249"/>
        <end position="267"/>
    </location>
</feature>
<evidence type="ECO:0000313" key="10">
    <source>
        <dbReference type="Proteomes" id="UP000317303"/>
    </source>
</evidence>
<dbReference type="Pfam" id="PF07690">
    <property type="entry name" value="MFS_1"/>
    <property type="match status" value="1"/>
</dbReference>